<dbReference type="Gene3D" id="3.30.420.10">
    <property type="entry name" value="Ribonuclease H-like superfamily/Ribonuclease H"/>
    <property type="match status" value="1"/>
</dbReference>
<dbReference type="InterPro" id="IPR012337">
    <property type="entry name" value="RNaseH-like_sf"/>
</dbReference>
<evidence type="ECO:0000313" key="4">
    <source>
        <dbReference type="Proteomes" id="UP000270524"/>
    </source>
</evidence>
<dbReference type="InterPro" id="IPR001584">
    <property type="entry name" value="Integrase_cat-core"/>
</dbReference>
<dbReference type="EMBL" id="RBPJ01000313">
    <property type="protein sequence ID" value="RMN88014.1"/>
    <property type="molecule type" value="Genomic_DNA"/>
</dbReference>
<organism evidence="3 4">
    <name type="scientific">Pseudomonas cannabina</name>
    <dbReference type="NCBI Taxonomy" id="86840"/>
    <lineage>
        <taxon>Bacteria</taxon>
        <taxon>Pseudomonadati</taxon>
        <taxon>Pseudomonadota</taxon>
        <taxon>Gammaproteobacteria</taxon>
        <taxon>Pseudomonadales</taxon>
        <taxon>Pseudomonadaceae</taxon>
        <taxon>Pseudomonas</taxon>
    </lineage>
</organism>
<dbReference type="GO" id="GO:0003676">
    <property type="term" value="F:nucleic acid binding"/>
    <property type="evidence" value="ECO:0007669"/>
    <property type="project" value="InterPro"/>
</dbReference>
<dbReference type="GO" id="GO:0015074">
    <property type="term" value="P:DNA integration"/>
    <property type="evidence" value="ECO:0007669"/>
    <property type="project" value="InterPro"/>
</dbReference>
<dbReference type="Proteomes" id="UP000270524">
    <property type="component" value="Unassembled WGS sequence"/>
</dbReference>
<accession>A0A3M3QUS5</accession>
<reference evidence="3 4" key="1">
    <citation type="submission" date="2018-08" db="EMBL/GenBank/DDBJ databases">
        <title>Recombination of ecologically and evolutionarily significant loci maintains genetic cohesion in the Pseudomonas syringae species complex.</title>
        <authorList>
            <person name="Dillon M."/>
            <person name="Thakur S."/>
            <person name="Almeida R.N.D."/>
            <person name="Weir B.S."/>
            <person name="Guttman D.S."/>
        </authorList>
    </citation>
    <scope>NUCLEOTIDE SEQUENCE [LARGE SCALE GENOMIC DNA]</scope>
    <source>
        <strain evidence="3 4">ICMP 15203</strain>
    </source>
</reference>
<name>A0A3M3QUS5_PSECA</name>
<dbReference type="RefSeq" id="WP_057413932.1">
    <property type="nucleotide sequence ID" value="NZ_RBPJ01000313.1"/>
</dbReference>
<dbReference type="InterPro" id="IPR015378">
    <property type="entry name" value="Transposase-like_Mu_C"/>
</dbReference>
<gene>
    <name evidence="3" type="ORF">ALQ51_00323</name>
</gene>
<comment type="caution">
    <text evidence="3">The sequence shown here is derived from an EMBL/GenBank/DDBJ whole genome shotgun (WGS) entry which is preliminary data.</text>
</comment>
<feature type="region of interest" description="Disordered" evidence="1">
    <location>
        <begin position="623"/>
        <end position="659"/>
    </location>
</feature>
<dbReference type="InterPro" id="IPR036397">
    <property type="entry name" value="RNaseH_sf"/>
</dbReference>
<sequence length="670" mass="75090">MNARVQIGDLVTVDEVSEAVDSKLMSLPGDFAPCEEQDLEQSIGIPSIDDPMAAQETSTPSPSASIYEVVTYDLTRNTFRLKSKIGEETFRTVSLKNVIKIDSHLDKAATAALAEHHEHSPASVGDYAPVPITHVASEAELEAQRRTEIMRRHCVKKDPITKSQAMAELKVSSTIFHKIKRIFRLNPDWRAQVAGQDGRRPGEKRIDPEVDAIITAVFKTHRVGYGANDVEALDEIQLRCENINKRPPGRTTVWRRWHELTERDRLKSTDGSDAAQAKFGHFPTPTVEEFYPGRIHDIDHTPLDCHAIDSVTGASLGRAYLTLDRDRDTQGIMGFALLFGAPKRASISAAIHMALCPKTALLAKFGLSHLHWPLYGKPVQYVVDHGSDLMAESFRVACDQEGIKHVPRLRPPSGGGVERGLGILNRSFVQTLDGATASAPKKGPGYKPHKKAVYTLERLTELIIVWICKYNNRKSRRDQLSPNQRFERKYGLQDGVVISPPTVSDPSRFVIDILEGREVTVARNGVVTRDLVYKFGPFTKMVGEKIFIKIDPNNLHRIWGRHEERWHPLWLVNKHTQPLTLAEQKMILKSRRLNPDADDKRLDAQEQLNVVKAEGKKQARAIKRAQEDVAQNERMAHFGPTHEPNDPNVPSDAESATPMPIIIPELDEDI</sequence>
<evidence type="ECO:0000313" key="3">
    <source>
        <dbReference type="EMBL" id="RMN88014.1"/>
    </source>
</evidence>
<protein>
    <submittedName>
        <fullName evidence="3">Integrase catalytic subunit</fullName>
    </submittedName>
</protein>
<feature type="domain" description="Integrase catalytic" evidence="2">
    <location>
        <begin position="298"/>
        <end position="490"/>
    </location>
</feature>
<dbReference type="PROSITE" id="PS50994">
    <property type="entry name" value="INTEGRASE"/>
    <property type="match status" value="1"/>
</dbReference>
<dbReference type="SUPFAM" id="SSF53098">
    <property type="entry name" value="Ribonuclease H-like"/>
    <property type="match status" value="1"/>
</dbReference>
<dbReference type="AlphaFoldDB" id="A0A3M3QUS5"/>
<evidence type="ECO:0000259" key="2">
    <source>
        <dbReference type="PROSITE" id="PS50994"/>
    </source>
</evidence>
<proteinExistence type="predicted"/>
<evidence type="ECO:0000256" key="1">
    <source>
        <dbReference type="SAM" id="MobiDB-lite"/>
    </source>
</evidence>
<dbReference type="Pfam" id="PF09299">
    <property type="entry name" value="Mu-transpos_C"/>
    <property type="match status" value="1"/>
</dbReference>